<dbReference type="Gene3D" id="3.40.1620.10">
    <property type="entry name" value="YefM-like domain"/>
    <property type="match status" value="1"/>
</dbReference>
<dbReference type="EMBL" id="NRRV01000041">
    <property type="protein sequence ID" value="MBK1632167.1"/>
    <property type="molecule type" value="Genomic_DNA"/>
</dbReference>
<protein>
    <recommendedName>
        <fullName evidence="4">Type II toxin-antitoxin system prevent-host-death family antitoxin</fullName>
    </recommendedName>
</protein>
<keyword evidence="3" id="KW-1185">Reference proteome</keyword>
<reference evidence="2 3" key="1">
    <citation type="journal article" date="2020" name="Microorganisms">
        <title>Osmotic Adaptation and Compatible Solute Biosynthesis of Phototrophic Bacteria as Revealed from Genome Analyses.</title>
        <authorList>
            <person name="Imhoff J.F."/>
            <person name="Rahn T."/>
            <person name="Kunzel S."/>
            <person name="Keller A."/>
            <person name="Neulinger S.C."/>
        </authorList>
    </citation>
    <scope>NUCLEOTIDE SEQUENCE [LARGE SCALE GENOMIC DNA]</scope>
    <source>
        <strain evidence="2 3">DSM 6210</strain>
    </source>
</reference>
<proteinExistence type="inferred from homology"/>
<dbReference type="NCBIfam" id="TIGR01552">
    <property type="entry name" value="phd_fam"/>
    <property type="match status" value="1"/>
</dbReference>
<accession>A0ABS1CJQ9</accession>
<evidence type="ECO:0000313" key="3">
    <source>
        <dbReference type="Proteomes" id="UP000748752"/>
    </source>
</evidence>
<gene>
    <name evidence="2" type="ORF">CKO31_15760</name>
</gene>
<organism evidence="2 3">
    <name type="scientific">Thiohalocapsa halophila</name>
    <dbReference type="NCBI Taxonomy" id="69359"/>
    <lineage>
        <taxon>Bacteria</taxon>
        <taxon>Pseudomonadati</taxon>
        <taxon>Pseudomonadota</taxon>
        <taxon>Gammaproteobacteria</taxon>
        <taxon>Chromatiales</taxon>
        <taxon>Chromatiaceae</taxon>
        <taxon>Thiohalocapsa</taxon>
    </lineage>
</organism>
<evidence type="ECO:0000313" key="2">
    <source>
        <dbReference type="EMBL" id="MBK1632167.1"/>
    </source>
</evidence>
<evidence type="ECO:0008006" key="4">
    <source>
        <dbReference type="Google" id="ProtNLM"/>
    </source>
</evidence>
<dbReference type="InterPro" id="IPR036165">
    <property type="entry name" value="YefM-like_sf"/>
</dbReference>
<comment type="similarity">
    <text evidence="1">Belongs to the phD/YefM antitoxin family.</text>
</comment>
<dbReference type="SUPFAM" id="SSF143120">
    <property type="entry name" value="YefM-like"/>
    <property type="match status" value="1"/>
</dbReference>
<name>A0ABS1CJQ9_9GAMM</name>
<comment type="caution">
    <text evidence="2">The sequence shown here is derived from an EMBL/GenBank/DDBJ whole genome shotgun (WGS) entry which is preliminary data.</text>
</comment>
<evidence type="ECO:0000256" key="1">
    <source>
        <dbReference type="ARBA" id="ARBA00009981"/>
    </source>
</evidence>
<dbReference type="Proteomes" id="UP000748752">
    <property type="component" value="Unassembled WGS sequence"/>
</dbReference>
<sequence length="114" mass="12512">MYSSTQKNHNLIVRLLDAVTARCTVEEINATQAARHFSDLLNRVAYQGASFELTRGGRRIARLVPAGPPKRVEVSELNSIFDGIPSLGDDAESFERDIADAQATLVPDGDPWDD</sequence>